<proteinExistence type="predicted"/>
<protein>
    <submittedName>
        <fullName evidence="1">Sulfotransferase family</fullName>
    </submittedName>
</protein>
<keyword evidence="1" id="KW-0808">Transferase</keyword>
<reference evidence="1" key="1">
    <citation type="submission" date="2020-05" db="EMBL/GenBank/DDBJ databases">
        <authorList>
            <person name="Chiriac C."/>
            <person name="Salcher M."/>
            <person name="Ghai R."/>
            <person name="Kavagutti S V."/>
        </authorList>
    </citation>
    <scope>NUCLEOTIDE SEQUENCE</scope>
</reference>
<name>A0A6J7XBK1_9CAUD</name>
<dbReference type="SUPFAM" id="SSF52540">
    <property type="entry name" value="P-loop containing nucleoside triphosphate hydrolases"/>
    <property type="match status" value="1"/>
</dbReference>
<sequence>MIFFNSSMPRSMSTLLQCILNQNPQVCATPTDGVLEYLYGARANFTSTPEVKAIDKDLALKTWRGFCWGGLEGYAKAYTEKDNICIKTRGATIHHDWFNSFMPYDMKCIVMVRNLKSIISSMEKLYRSNQENHQEIQNHAAMTGTSTAKRVDSWFASPPVGLALERLQQCFLEGTNKNFLYVRAEDLTSYPDREMNKIYNYLGLDPFKHDFDNVEQTVKEDDSVYGLSSTLHTIRKSVKPLTPDYTQVLGPQICDWIDNTFQNYQRMFGYIK</sequence>
<dbReference type="Pfam" id="PF13469">
    <property type="entry name" value="Sulfotransfer_3"/>
    <property type="match status" value="1"/>
</dbReference>
<dbReference type="GO" id="GO:0016740">
    <property type="term" value="F:transferase activity"/>
    <property type="evidence" value="ECO:0007669"/>
    <property type="project" value="UniProtKB-KW"/>
</dbReference>
<dbReference type="InterPro" id="IPR027417">
    <property type="entry name" value="P-loop_NTPase"/>
</dbReference>
<accession>A0A6J7XBK1</accession>
<evidence type="ECO:0000313" key="1">
    <source>
        <dbReference type="EMBL" id="CAB5226273.1"/>
    </source>
</evidence>
<dbReference type="EMBL" id="LR798360">
    <property type="protein sequence ID" value="CAB5226273.1"/>
    <property type="molecule type" value="Genomic_DNA"/>
</dbReference>
<dbReference type="Gene3D" id="3.40.50.300">
    <property type="entry name" value="P-loop containing nucleotide triphosphate hydrolases"/>
    <property type="match status" value="1"/>
</dbReference>
<gene>
    <name evidence="1" type="ORF">UFOVP760_52</name>
</gene>
<organism evidence="1">
    <name type="scientific">uncultured Caudovirales phage</name>
    <dbReference type="NCBI Taxonomy" id="2100421"/>
    <lineage>
        <taxon>Viruses</taxon>
        <taxon>Duplodnaviria</taxon>
        <taxon>Heunggongvirae</taxon>
        <taxon>Uroviricota</taxon>
        <taxon>Caudoviricetes</taxon>
        <taxon>Peduoviridae</taxon>
        <taxon>Maltschvirus</taxon>
        <taxon>Maltschvirus maltsch</taxon>
    </lineage>
</organism>